<organism evidence="8 9">
    <name type="scientific">Microbispora catharanthi</name>
    <dbReference type="NCBI Taxonomy" id="1712871"/>
    <lineage>
        <taxon>Bacteria</taxon>
        <taxon>Bacillati</taxon>
        <taxon>Actinomycetota</taxon>
        <taxon>Actinomycetes</taxon>
        <taxon>Streptosporangiales</taxon>
        <taxon>Streptosporangiaceae</taxon>
        <taxon>Microbispora</taxon>
    </lineage>
</organism>
<feature type="region of interest" description="Disordered" evidence="5">
    <location>
        <begin position="239"/>
        <end position="275"/>
    </location>
</feature>
<dbReference type="InterPro" id="IPR017853">
    <property type="entry name" value="GH"/>
</dbReference>
<dbReference type="Proteomes" id="UP000313066">
    <property type="component" value="Unassembled WGS sequence"/>
</dbReference>
<dbReference type="Pfam" id="PF10503">
    <property type="entry name" value="Esterase_PHB"/>
    <property type="match status" value="1"/>
</dbReference>
<dbReference type="Gene3D" id="3.40.50.1820">
    <property type="entry name" value="alpha/beta hydrolase"/>
    <property type="match status" value="1"/>
</dbReference>
<dbReference type="GO" id="GO:0005576">
    <property type="term" value="C:extracellular region"/>
    <property type="evidence" value="ECO:0007669"/>
    <property type="project" value="InterPro"/>
</dbReference>
<dbReference type="SUPFAM" id="SSF53474">
    <property type="entry name" value="alpha/beta-Hydrolases"/>
    <property type="match status" value="2"/>
</dbReference>
<dbReference type="InterPro" id="IPR050955">
    <property type="entry name" value="Plant_Biomass_Hydrol_Est"/>
</dbReference>
<feature type="compositionally biased region" description="Polar residues" evidence="5">
    <location>
        <begin position="239"/>
        <end position="254"/>
    </location>
</feature>
<dbReference type="PROSITE" id="PS51760">
    <property type="entry name" value="GH10_2"/>
    <property type="match status" value="1"/>
</dbReference>
<feature type="compositionally biased region" description="Pro residues" evidence="5">
    <location>
        <begin position="301"/>
        <end position="323"/>
    </location>
</feature>
<keyword evidence="2" id="KW-0378">Hydrolase</keyword>
<keyword evidence="9" id="KW-1185">Reference proteome</keyword>
<keyword evidence="1 6" id="KW-0732">Signal</keyword>
<evidence type="ECO:0000256" key="5">
    <source>
        <dbReference type="SAM" id="MobiDB-lite"/>
    </source>
</evidence>
<dbReference type="PANTHER" id="PTHR43037">
    <property type="entry name" value="UNNAMED PRODUCT-RELATED"/>
    <property type="match status" value="1"/>
</dbReference>
<dbReference type="PANTHER" id="PTHR43037:SF5">
    <property type="entry name" value="FERULOYL ESTERASE"/>
    <property type="match status" value="1"/>
</dbReference>
<dbReference type="Gene3D" id="3.20.20.80">
    <property type="entry name" value="Glycosidases"/>
    <property type="match status" value="1"/>
</dbReference>
<sequence>MPVVAATTLLVTQPAAAASLTRVTSFGNNPSNLNMYIYVPDRVAARPALLVAVHYCTGTASALFSGYFRDYVTAADQYGFIIVFPEATRSGQCFDVYSPQALKRGGGSDPVGIMSMVDYAKSRYNVDPGRVYVSGVSSGAMMTNVLAAEYPDVFKAGSAFMGVPAGCFATTDGSTWNSQCSGGQSIKSAQQWGDLARSMYSGYSGSYPRMQLWHGTTDTTLNYNNFGEEIKQWTNLNGVSQTPVSTDSPSSGWTRTRYGDTGTQPPVEGVSVSGQGHSLPLNGMIAYAINFLGLNSTTPSSPSPTPSPTPPNSPSPSPSPSPSSGPSGGPPATTLGEAAARSGRYFGTAISANKLGDSAYTTIANREFNMVTAENEMKIDATEPNQNQFNFTNADRIYNWAVQNGKQVRGHTLAWYAQQPGWMQSLSGSALRQAMINHINGVMAHYKGKIPYWDVVNEAFDD</sequence>
<feature type="non-terminal residue" evidence="8">
    <location>
        <position position="462"/>
    </location>
</feature>
<comment type="caution">
    <text evidence="8">The sequence shown here is derived from an EMBL/GenBank/DDBJ whole genome shotgun (WGS) entry which is preliminary data.</text>
</comment>
<dbReference type="InterPro" id="IPR010126">
    <property type="entry name" value="Esterase_phb"/>
</dbReference>
<proteinExistence type="predicted"/>
<keyword evidence="3" id="KW-0119">Carbohydrate metabolism</keyword>
<dbReference type="SUPFAM" id="SSF51445">
    <property type="entry name" value="(Trans)glycosidases"/>
    <property type="match status" value="1"/>
</dbReference>
<dbReference type="Pfam" id="PF00331">
    <property type="entry name" value="Glyco_hydro_10"/>
    <property type="match status" value="1"/>
</dbReference>
<dbReference type="GO" id="GO:0000272">
    <property type="term" value="P:polysaccharide catabolic process"/>
    <property type="evidence" value="ECO:0007669"/>
    <property type="project" value="UniProtKB-KW"/>
</dbReference>
<evidence type="ECO:0000256" key="4">
    <source>
        <dbReference type="ARBA" id="ARBA00023326"/>
    </source>
</evidence>
<evidence type="ECO:0000256" key="1">
    <source>
        <dbReference type="ARBA" id="ARBA00022729"/>
    </source>
</evidence>
<accession>A0A5N6AWQ5</accession>
<dbReference type="GO" id="GO:0004553">
    <property type="term" value="F:hydrolase activity, hydrolyzing O-glycosyl compounds"/>
    <property type="evidence" value="ECO:0007669"/>
    <property type="project" value="InterPro"/>
</dbReference>
<evidence type="ECO:0000256" key="6">
    <source>
        <dbReference type="SAM" id="SignalP"/>
    </source>
</evidence>
<feature type="signal peptide" evidence="6">
    <location>
        <begin position="1"/>
        <end position="17"/>
    </location>
</feature>
<dbReference type="NCBIfam" id="TIGR01840">
    <property type="entry name" value="esterase_phb"/>
    <property type="match status" value="1"/>
</dbReference>
<evidence type="ECO:0000259" key="7">
    <source>
        <dbReference type="PROSITE" id="PS51760"/>
    </source>
</evidence>
<dbReference type="InterPro" id="IPR001000">
    <property type="entry name" value="GH10_dom"/>
</dbReference>
<feature type="domain" description="GH10" evidence="7">
    <location>
        <begin position="329"/>
        <end position="462"/>
    </location>
</feature>
<keyword evidence="4" id="KW-0624">Polysaccharide degradation</keyword>
<dbReference type="InterPro" id="IPR029058">
    <property type="entry name" value="AB_hydrolase_fold"/>
</dbReference>
<protein>
    <submittedName>
        <fullName evidence="8">PHB depolymerase family esterase</fullName>
    </submittedName>
</protein>
<feature type="chain" id="PRO_5024444912" evidence="6">
    <location>
        <begin position="18"/>
        <end position="462"/>
    </location>
</feature>
<name>A0A5N6AWQ5_9ACTN</name>
<dbReference type="AlphaFoldDB" id="A0A5N6AWQ5"/>
<evidence type="ECO:0000256" key="3">
    <source>
        <dbReference type="ARBA" id="ARBA00023277"/>
    </source>
</evidence>
<evidence type="ECO:0000313" key="9">
    <source>
        <dbReference type="Proteomes" id="UP000313066"/>
    </source>
</evidence>
<gene>
    <name evidence="8" type="ORF">FH610_041775</name>
</gene>
<feature type="region of interest" description="Disordered" evidence="5">
    <location>
        <begin position="298"/>
        <end position="336"/>
    </location>
</feature>
<dbReference type="SMART" id="SM00633">
    <property type="entry name" value="Glyco_10"/>
    <property type="match status" value="1"/>
</dbReference>
<evidence type="ECO:0000256" key="2">
    <source>
        <dbReference type="ARBA" id="ARBA00022801"/>
    </source>
</evidence>
<dbReference type="EMBL" id="VDMA02000045">
    <property type="protein sequence ID" value="KAB8173171.1"/>
    <property type="molecule type" value="Genomic_DNA"/>
</dbReference>
<reference evidence="8 9" key="1">
    <citation type="submission" date="2019-10" db="EMBL/GenBank/DDBJ databases">
        <title>Nonomuraea sp. nov., isolated from Phyllanthus amarus.</title>
        <authorList>
            <person name="Klykleung N."/>
            <person name="Tanasupawat S."/>
        </authorList>
    </citation>
    <scope>NUCLEOTIDE SEQUENCE [LARGE SCALE GENOMIC DNA]</scope>
    <source>
        <strain evidence="8 9">CR1-09</strain>
    </source>
</reference>
<evidence type="ECO:0000313" key="8">
    <source>
        <dbReference type="EMBL" id="KAB8173171.1"/>
    </source>
</evidence>